<reference evidence="3 4" key="1">
    <citation type="submission" date="2018-07" db="EMBL/GenBank/DDBJ databases">
        <title>Draft Genome Sequence of Pseudomonas fluorescens AHK-1 associated with canker disease of kiwifruit.</title>
        <authorList>
            <person name="Wu Z."/>
        </authorList>
    </citation>
    <scope>NUCLEOTIDE SEQUENCE [LARGE SCALE GENOMIC DNA]</scope>
    <source>
        <strain evidence="3 4">AHK-1</strain>
    </source>
</reference>
<feature type="region of interest" description="Disordered" evidence="1">
    <location>
        <begin position="29"/>
        <end position="48"/>
    </location>
</feature>
<gene>
    <name evidence="3" type="ORF">DL347_30220</name>
</gene>
<dbReference type="Pfam" id="PF08239">
    <property type="entry name" value="SH3_3"/>
    <property type="match status" value="1"/>
</dbReference>
<dbReference type="Proteomes" id="UP000255541">
    <property type="component" value="Unassembled WGS sequence"/>
</dbReference>
<evidence type="ECO:0000313" key="4">
    <source>
        <dbReference type="Proteomes" id="UP000255541"/>
    </source>
</evidence>
<evidence type="ECO:0000259" key="2">
    <source>
        <dbReference type="Pfam" id="PF08239"/>
    </source>
</evidence>
<feature type="domain" description="SH3b" evidence="2">
    <location>
        <begin position="69"/>
        <end position="115"/>
    </location>
</feature>
<dbReference type="InterPro" id="IPR003646">
    <property type="entry name" value="SH3-like_bac-type"/>
</dbReference>
<feature type="compositionally biased region" description="Pro residues" evidence="1">
    <location>
        <begin position="30"/>
        <end position="42"/>
    </location>
</feature>
<comment type="caution">
    <text evidence="3">The sequence shown here is derived from an EMBL/GenBank/DDBJ whole genome shotgun (WGS) entry which is preliminary data.</text>
</comment>
<sequence>MDMRKKSQPWLVPLLILIAVLWAMGKKDTPPNPAKQSPPPPANTLVSAPLPETLPLQTQLINQYVNADKLNIRSQPAGKVIASMRRGDKVQVFERKDGWVRISADGQPAKWLSSKSLCDAVNCYVISRPETTRPARISPQPIPRQTPSYGSSCPCSSGTVCIGPRGGRYCITSGGNKRYGV</sequence>
<dbReference type="EMBL" id="QRBA01000025">
    <property type="protein sequence ID" value="RDS87463.1"/>
    <property type="molecule type" value="Genomic_DNA"/>
</dbReference>
<dbReference type="Gene3D" id="2.30.30.40">
    <property type="entry name" value="SH3 Domains"/>
    <property type="match status" value="1"/>
</dbReference>
<name>A0A7Z6MRC4_PSEFL</name>
<proteinExistence type="predicted"/>
<accession>A0A7Z6MRC4</accession>
<evidence type="ECO:0000256" key="1">
    <source>
        <dbReference type="SAM" id="MobiDB-lite"/>
    </source>
</evidence>
<evidence type="ECO:0000313" key="3">
    <source>
        <dbReference type="EMBL" id="RDS87463.1"/>
    </source>
</evidence>
<organism evidence="3 4">
    <name type="scientific">Pseudomonas fluorescens</name>
    <dbReference type="NCBI Taxonomy" id="294"/>
    <lineage>
        <taxon>Bacteria</taxon>
        <taxon>Pseudomonadati</taxon>
        <taxon>Pseudomonadota</taxon>
        <taxon>Gammaproteobacteria</taxon>
        <taxon>Pseudomonadales</taxon>
        <taxon>Pseudomonadaceae</taxon>
        <taxon>Pseudomonas</taxon>
    </lineage>
</organism>
<protein>
    <submittedName>
        <fullName evidence="3">SH3 domain-containing protein</fullName>
    </submittedName>
</protein>
<dbReference type="AlphaFoldDB" id="A0A7Z6MRC4"/>